<evidence type="ECO:0000313" key="15">
    <source>
        <dbReference type="EMBL" id="SVA88409.1"/>
    </source>
</evidence>
<feature type="transmembrane region" description="Helical" evidence="13">
    <location>
        <begin position="53"/>
        <end position="70"/>
    </location>
</feature>
<feature type="domain" description="Peptidase M50" evidence="14">
    <location>
        <begin position="117"/>
        <end position="157"/>
    </location>
</feature>
<dbReference type="Pfam" id="PF02163">
    <property type="entry name" value="Peptidase_M50"/>
    <property type="match status" value="2"/>
</dbReference>
<keyword evidence="6 13" id="KW-0812">Transmembrane</keyword>
<evidence type="ECO:0000256" key="4">
    <source>
        <dbReference type="ARBA" id="ARBA00022475"/>
    </source>
</evidence>
<proteinExistence type="inferred from homology"/>
<evidence type="ECO:0000256" key="6">
    <source>
        <dbReference type="ARBA" id="ARBA00022692"/>
    </source>
</evidence>
<dbReference type="GO" id="GO:0006508">
    <property type="term" value="P:proteolysis"/>
    <property type="evidence" value="ECO:0007669"/>
    <property type="project" value="UniProtKB-KW"/>
</dbReference>
<feature type="transmembrane region" description="Helical" evidence="13">
    <location>
        <begin position="119"/>
        <end position="139"/>
    </location>
</feature>
<evidence type="ECO:0000256" key="3">
    <source>
        <dbReference type="ARBA" id="ARBA00007931"/>
    </source>
</evidence>
<feature type="transmembrane region" description="Helical" evidence="13">
    <location>
        <begin position="90"/>
        <end position="113"/>
    </location>
</feature>
<evidence type="ECO:0000256" key="13">
    <source>
        <dbReference type="SAM" id="Phobius"/>
    </source>
</evidence>
<evidence type="ECO:0000256" key="2">
    <source>
        <dbReference type="ARBA" id="ARBA00004651"/>
    </source>
</evidence>
<keyword evidence="9" id="KW-0862">Zinc</keyword>
<dbReference type="GO" id="GO:0005886">
    <property type="term" value="C:plasma membrane"/>
    <property type="evidence" value="ECO:0007669"/>
    <property type="project" value="UniProtKB-SubCell"/>
</dbReference>
<feature type="transmembrane region" description="Helical" evidence="13">
    <location>
        <begin position="187"/>
        <end position="204"/>
    </location>
</feature>
<comment type="cofactor">
    <cofactor evidence="1">
        <name>Zn(2+)</name>
        <dbReference type="ChEBI" id="CHEBI:29105"/>
    </cofactor>
</comment>
<reference evidence="15" key="1">
    <citation type="submission" date="2018-05" db="EMBL/GenBank/DDBJ databases">
        <authorList>
            <person name="Lanie J.A."/>
            <person name="Ng W.-L."/>
            <person name="Kazmierczak K.M."/>
            <person name="Andrzejewski T.M."/>
            <person name="Davidsen T.M."/>
            <person name="Wayne K.J."/>
            <person name="Tettelin H."/>
            <person name="Glass J.I."/>
            <person name="Rusch D."/>
            <person name="Podicherti R."/>
            <person name="Tsui H.-C.T."/>
            <person name="Winkler M.E."/>
        </authorList>
    </citation>
    <scope>NUCLEOTIDE SEQUENCE</scope>
</reference>
<evidence type="ECO:0000256" key="5">
    <source>
        <dbReference type="ARBA" id="ARBA00022670"/>
    </source>
</evidence>
<feature type="domain" description="Peptidase M50" evidence="14">
    <location>
        <begin position="16"/>
        <end position="109"/>
    </location>
</feature>
<gene>
    <name evidence="15" type="ORF">METZ01_LOCUS141263</name>
</gene>
<dbReference type="GO" id="GO:0008237">
    <property type="term" value="F:metallopeptidase activity"/>
    <property type="evidence" value="ECO:0007669"/>
    <property type="project" value="UniProtKB-KW"/>
</dbReference>
<dbReference type="PANTHER" id="PTHR35864">
    <property type="entry name" value="ZINC METALLOPROTEASE MJ0611-RELATED"/>
    <property type="match status" value="1"/>
</dbReference>
<evidence type="ECO:0000256" key="8">
    <source>
        <dbReference type="ARBA" id="ARBA00022801"/>
    </source>
</evidence>
<keyword evidence="12 13" id="KW-0472">Membrane</keyword>
<keyword evidence="11" id="KW-0482">Metalloprotease</keyword>
<evidence type="ECO:0000256" key="11">
    <source>
        <dbReference type="ARBA" id="ARBA00023049"/>
    </source>
</evidence>
<comment type="similarity">
    <text evidence="3">Belongs to the peptidase M50B family.</text>
</comment>
<dbReference type="PANTHER" id="PTHR35864:SF1">
    <property type="entry name" value="ZINC METALLOPROTEASE YWHC-RELATED"/>
    <property type="match status" value="1"/>
</dbReference>
<dbReference type="GO" id="GO:0046872">
    <property type="term" value="F:metal ion binding"/>
    <property type="evidence" value="ECO:0007669"/>
    <property type="project" value="UniProtKB-KW"/>
</dbReference>
<name>A0A381ZGU0_9ZZZZ</name>
<dbReference type="InterPro" id="IPR052348">
    <property type="entry name" value="Metallopeptidase_M50B"/>
</dbReference>
<dbReference type="InterPro" id="IPR044537">
    <property type="entry name" value="Rip2-like"/>
</dbReference>
<evidence type="ECO:0000256" key="1">
    <source>
        <dbReference type="ARBA" id="ARBA00001947"/>
    </source>
</evidence>
<sequence>MLFRTPPEVLLLLVPVLIFALCFHEFAHAWVAYKLGDPTAKQSGRLTLNPLAHLDPMGSLMILIIGFGYAKPVPVDARYLKNPRTDMMKVAFAGPAANLLLAFVGGTIIRAHIVGGSLILMLYLFTQINIMLAVFNMIPIPPLDGSQIFSGLMVRKNPNLVMKLQMYGPQILFGLILIGYLTEISPLWWAMSPFVNFFLFLFAGI</sequence>
<keyword evidence="7" id="KW-0479">Metal-binding</keyword>
<evidence type="ECO:0000256" key="9">
    <source>
        <dbReference type="ARBA" id="ARBA00022833"/>
    </source>
</evidence>
<feature type="transmembrane region" description="Helical" evidence="13">
    <location>
        <begin position="160"/>
        <end position="181"/>
    </location>
</feature>
<evidence type="ECO:0000259" key="14">
    <source>
        <dbReference type="Pfam" id="PF02163"/>
    </source>
</evidence>
<keyword evidence="8" id="KW-0378">Hydrolase</keyword>
<evidence type="ECO:0000256" key="10">
    <source>
        <dbReference type="ARBA" id="ARBA00022989"/>
    </source>
</evidence>
<organism evidence="15">
    <name type="scientific">marine metagenome</name>
    <dbReference type="NCBI Taxonomy" id="408172"/>
    <lineage>
        <taxon>unclassified sequences</taxon>
        <taxon>metagenomes</taxon>
        <taxon>ecological metagenomes</taxon>
    </lineage>
</organism>
<dbReference type="EMBL" id="UINC01021253">
    <property type="protein sequence ID" value="SVA88409.1"/>
    <property type="molecule type" value="Genomic_DNA"/>
</dbReference>
<evidence type="ECO:0000256" key="12">
    <source>
        <dbReference type="ARBA" id="ARBA00023136"/>
    </source>
</evidence>
<protein>
    <recommendedName>
        <fullName evidence="14">Peptidase M50 domain-containing protein</fullName>
    </recommendedName>
</protein>
<dbReference type="CDD" id="cd06158">
    <property type="entry name" value="S2P-M50_like_1"/>
    <property type="match status" value="1"/>
</dbReference>
<accession>A0A381ZGU0</accession>
<dbReference type="AlphaFoldDB" id="A0A381ZGU0"/>
<dbReference type="InterPro" id="IPR008915">
    <property type="entry name" value="Peptidase_M50"/>
</dbReference>
<keyword evidence="5" id="KW-0645">Protease</keyword>
<keyword evidence="4" id="KW-1003">Cell membrane</keyword>
<comment type="subcellular location">
    <subcellularLocation>
        <location evidence="2">Cell membrane</location>
        <topology evidence="2">Multi-pass membrane protein</topology>
    </subcellularLocation>
</comment>
<keyword evidence="10 13" id="KW-1133">Transmembrane helix</keyword>
<evidence type="ECO:0000256" key="7">
    <source>
        <dbReference type="ARBA" id="ARBA00022723"/>
    </source>
</evidence>